<accession>A0AA38W2X4</accession>
<dbReference type="SUPFAM" id="SSF56815">
    <property type="entry name" value="Sec1/munc18-like (SM) proteins"/>
    <property type="match status" value="1"/>
</dbReference>
<comment type="caution">
    <text evidence="2">The sequence shown here is derived from an EMBL/GenBank/DDBJ whole genome shotgun (WGS) entry which is preliminary data.</text>
</comment>
<name>A0AA38W2X4_9ASTR</name>
<gene>
    <name evidence="2" type="ORF">OSB04_019450</name>
</gene>
<evidence type="ECO:0000313" key="2">
    <source>
        <dbReference type="EMBL" id="KAJ9546907.1"/>
    </source>
</evidence>
<dbReference type="InterPro" id="IPR001619">
    <property type="entry name" value="Sec1-like"/>
</dbReference>
<dbReference type="Gene3D" id="1.25.40.60">
    <property type="match status" value="1"/>
</dbReference>
<proteinExistence type="inferred from homology"/>
<reference evidence="2" key="1">
    <citation type="submission" date="2023-03" db="EMBL/GenBank/DDBJ databases">
        <title>Chromosome-scale reference genome and RAD-based genetic map of yellow starthistle (Centaurea solstitialis) reveal putative structural variation and QTLs associated with invader traits.</title>
        <authorList>
            <person name="Reatini B."/>
            <person name="Cang F.A."/>
            <person name="Jiang Q."/>
            <person name="Mckibben M.T.W."/>
            <person name="Barker M.S."/>
            <person name="Rieseberg L.H."/>
            <person name="Dlugosch K.M."/>
        </authorList>
    </citation>
    <scope>NUCLEOTIDE SEQUENCE</scope>
    <source>
        <strain evidence="2">CAN-66</strain>
        <tissue evidence="2">Leaf</tissue>
    </source>
</reference>
<dbReference type="EMBL" id="JARYMX010000005">
    <property type="protein sequence ID" value="KAJ9546907.1"/>
    <property type="molecule type" value="Genomic_DNA"/>
</dbReference>
<dbReference type="Proteomes" id="UP001172457">
    <property type="component" value="Chromosome 5"/>
</dbReference>
<dbReference type="InterPro" id="IPR043127">
    <property type="entry name" value="Sec-1-like_dom3a"/>
</dbReference>
<protein>
    <submittedName>
        <fullName evidence="2">Uncharacterized protein</fullName>
    </submittedName>
</protein>
<evidence type="ECO:0000313" key="3">
    <source>
        <dbReference type="Proteomes" id="UP001172457"/>
    </source>
</evidence>
<dbReference type="GO" id="GO:0016192">
    <property type="term" value="P:vesicle-mediated transport"/>
    <property type="evidence" value="ECO:0007669"/>
    <property type="project" value="InterPro"/>
</dbReference>
<dbReference type="AlphaFoldDB" id="A0AA38W2X4"/>
<evidence type="ECO:0000256" key="1">
    <source>
        <dbReference type="ARBA" id="ARBA00009884"/>
    </source>
</evidence>
<organism evidence="2 3">
    <name type="scientific">Centaurea solstitialis</name>
    <name type="common">yellow star-thistle</name>
    <dbReference type="NCBI Taxonomy" id="347529"/>
    <lineage>
        <taxon>Eukaryota</taxon>
        <taxon>Viridiplantae</taxon>
        <taxon>Streptophyta</taxon>
        <taxon>Embryophyta</taxon>
        <taxon>Tracheophyta</taxon>
        <taxon>Spermatophyta</taxon>
        <taxon>Magnoliopsida</taxon>
        <taxon>eudicotyledons</taxon>
        <taxon>Gunneridae</taxon>
        <taxon>Pentapetalae</taxon>
        <taxon>asterids</taxon>
        <taxon>campanulids</taxon>
        <taxon>Asterales</taxon>
        <taxon>Asteraceae</taxon>
        <taxon>Carduoideae</taxon>
        <taxon>Cardueae</taxon>
        <taxon>Centaureinae</taxon>
        <taxon>Centaurea</taxon>
    </lineage>
</organism>
<feature type="non-terminal residue" evidence="2">
    <location>
        <position position="87"/>
    </location>
</feature>
<comment type="similarity">
    <text evidence="1">Belongs to the STXBP/unc-18/SEC1 family.</text>
</comment>
<dbReference type="InterPro" id="IPR036045">
    <property type="entry name" value="Sec1-like_sf"/>
</dbReference>
<keyword evidence="3" id="KW-1185">Reference proteome</keyword>
<dbReference type="Pfam" id="PF00995">
    <property type="entry name" value="Sec1"/>
    <property type="match status" value="1"/>
</dbReference>
<dbReference type="Gene3D" id="3.90.830.10">
    <property type="entry name" value="Syntaxin Binding Protein 1, Chain A, domain 2"/>
    <property type="match status" value="1"/>
</dbReference>
<dbReference type="PANTHER" id="PTHR11679">
    <property type="entry name" value="VESICLE PROTEIN SORTING-ASSOCIATED"/>
    <property type="match status" value="1"/>
</dbReference>
<sequence>MFQALPQYSEQMVKLSIHVDIARKINSIVCETGLRDVEQLEQDLVFGNAGIKEVIEFRRAHPVRLLRIYAATHPEKFEGDKLTEILE</sequence>